<evidence type="ECO:0000313" key="2">
    <source>
        <dbReference type="EMBL" id="KIM46581.1"/>
    </source>
</evidence>
<evidence type="ECO:0000313" key="3">
    <source>
        <dbReference type="Proteomes" id="UP000053424"/>
    </source>
</evidence>
<keyword evidence="1" id="KW-0812">Transmembrane</keyword>
<feature type="transmembrane region" description="Helical" evidence="1">
    <location>
        <begin position="97"/>
        <end position="115"/>
    </location>
</feature>
<keyword evidence="3" id="KW-1185">Reference proteome</keyword>
<keyword evidence="1" id="KW-0472">Membrane</keyword>
<dbReference type="AlphaFoldDB" id="A0A0C3CRP8"/>
<dbReference type="HOGENOM" id="CLU_022883_3_1_1"/>
<feature type="transmembrane region" description="Helical" evidence="1">
    <location>
        <begin position="161"/>
        <end position="180"/>
    </location>
</feature>
<reference evidence="2 3" key="1">
    <citation type="submission" date="2014-04" db="EMBL/GenBank/DDBJ databases">
        <authorList>
            <consortium name="DOE Joint Genome Institute"/>
            <person name="Kuo A."/>
            <person name="Gay G."/>
            <person name="Dore J."/>
            <person name="Kohler A."/>
            <person name="Nagy L.G."/>
            <person name="Floudas D."/>
            <person name="Copeland A."/>
            <person name="Barry K.W."/>
            <person name="Cichocki N."/>
            <person name="Veneault-Fourrey C."/>
            <person name="LaButti K."/>
            <person name="Lindquist E.A."/>
            <person name="Lipzen A."/>
            <person name="Lundell T."/>
            <person name="Morin E."/>
            <person name="Murat C."/>
            <person name="Sun H."/>
            <person name="Tunlid A."/>
            <person name="Henrissat B."/>
            <person name="Grigoriev I.V."/>
            <person name="Hibbett D.S."/>
            <person name="Martin F."/>
            <person name="Nordberg H.P."/>
            <person name="Cantor M.N."/>
            <person name="Hua S.X."/>
        </authorList>
    </citation>
    <scope>NUCLEOTIDE SEQUENCE [LARGE SCALE GENOMIC DNA]</scope>
    <source>
        <strain evidence="3">h7</strain>
    </source>
</reference>
<feature type="transmembrane region" description="Helical" evidence="1">
    <location>
        <begin position="25"/>
        <end position="44"/>
    </location>
</feature>
<protein>
    <submittedName>
        <fullName evidence="2">Uncharacterized protein</fullName>
    </submittedName>
</protein>
<proteinExistence type="predicted"/>
<sequence>MIPTDLGTSSSFFTRGADRFDTRSAFNIFWSCTSTIFACTWIAIHPNIPGPKDSQLVVFRRRAALMGYALIAPEIIILWALRQHRAARKLTKRYKERGWTMTHSFFLIMGGFTLHDKEGNALRILEYKELNRLAKAGKIKWPSITVEEIQEKSMGDYLSKGLVLVQICWFITQLIARFGYNLRATEFEIIAFTFTINTGITYYLWWHKPLNVRLSVPVHL</sequence>
<dbReference type="STRING" id="686832.A0A0C3CRP8"/>
<dbReference type="Proteomes" id="UP000053424">
    <property type="component" value="Unassembled WGS sequence"/>
</dbReference>
<feature type="transmembrane region" description="Helical" evidence="1">
    <location>
        <begin position="187"/>
        <end position="205"/>
    </location>
</feature>
<gene>
    <name evidence="2" type="ORF">M413DRAFT_65144</name>
</gene>
<feature type="transmembrane region" description="Helical" evidence="1">
    <location>
        <begin position="64"/>
        <end position="81"/>
    </location>
</feature>
<feature type="non-terminal residue" evidence="2">
    <location>
        <position position="220"/>
    </location>
</feature>
<dbReference type="EMBL" id="KN831771">
    <property type="protein sequence ID" value="KIM46581.1"/>
    <property type="molecule type" value="Genomic_DNA"/>
</dbReference>
<dbReference type="OrthoDB" id="9451547at2759"/>
<organism evidence="2 3">
    <name type="scientific">Hebeloma cylindrosporum</name>
    <dbReference type="NCBI Taxonomy" id="76867"/>
    <lineage>
        <taxon>Eukaryota</taxon>
        <taxon>Fungi</taxon>
        <taxon>Dikarya</taxon>
        <taxon>Basidiomycota</taxon>
        <taxon>Agaricomycotina</taxon>
        <taxon>Agaricomycetes</taxon>
        <taxon>Agaricomycetidae</taxon>
        <taxon>Agaricales</taxon>
        <taxon>Agaricineae</taxon>
        <taxon>Hymenogastraceae</taxon>
        <taxon>Hebeloma</taxon>
    </lineage>
</organism>
<dbReference type="PANTHER" id="PTHR35043">
    <property type="entry name" value="TRANSCRIPTION FACTOR DOMAIN-CONTAINING PROTEIN"/>
    <property type="match status" value="1"/>
</dbReference>
<accession>A0A0C3CRP8</accession>
<evidence type="ECO:0000256" key="1">
    <source>
        <dbReference type="SAM" id="Phobius"/>
    </source>
</evidence>
<dbReference type="PANTHER" id="PTHR35043:SF7">
    <property type="entry name" value="TRANSCRIPTION FACTOR DOMAIN-CONTAINING PROTEIN"/>
    <property type="match status" value="1"/>
</dbReference>
<reference evidence="3" key="2">
    <citation type="submission" date="2015-01" db="EMBL/GenBank/DDBJ databases">
        <title>Evolutionary Origins and Diversification of the Mycorrhizal Mutualists.</title>
        <authorList>
            <consortium name="DOE Joint Genome Institute"/>
            <consortium name="Mycorrhizal Genomics Consortium"/>
            <person name="Kohler A."/>
            <person name="Kuo A."/>
            <person name="Nagy L.G."/>
            <person name="Floudas D."/>
            <person name="Copeland A."/>
            <person name="Barry K.W."/>
            <person name="Cichocki N."/>
            <person name="Veneault-Fourrey C."/>
            <person name="LaButti K."/>
            <person name="Lindquist E.A."/>
            <person name="Lipzen A."/>
            <person name="Lundell T."/>
            <person name="Morin E."/>
            <person name="Murat C."/>
            <person name="Riley R."/>
            <person name="Ohm R."/>
            <person name="Sun H."/>
            <person name="Tunlid A."/>
            <person name="Henrissat B."/>
            <person name="Grigoriev I.V."/>
            <person name="Hibbett D.S."/>
            <person name="Martin F."/>
        </authorList>
    </citation>
    <scope>NUCLEOTIDE SEQUENCE [LARGE SCALE GENOMIC DNA]</scope>
    <source>
        <strain evidence="3">h7</strain>
    </source>
</reference>
<keyword evidence="1" id="KW-1133">Transmembrane helix</keyword>
<name>A0A0C3CRP8_HEBCY</name>